<accession>A0A378NVD4</accession>
<dbReference type="SUPFAM" id="SSF54001">
    <property type="entry name" value="Cysteine proteinases"/>
    <property type="match status" value="1"/>
</dbReference>
<feature type="domain" description="NlpC/P60" evidence="7">
    <location>
        <begin position="595"/>
        <end position="734"/>
    </location>
</feature>
<keyword evidence="6" id="KW-0812">Transmembrane</keyword>
<feature type="compositionally biased region" description="Basic and acidic residues" evidence="5">
    <location>
        <begin position="1"/>
        <end position="67"/>
    </location>
</feature>
<keyword evidence="4" id="KW-0788">Thiol protease</keyword>
<dbReference type="GO" id="GO:0008234">
    <property type="term" value="F:cysteine-type peptidase activity"/>
    <property type="evidence" value="ECO:0007669"/>
    <property type="project" value="UniProtKB-KW"/>
</dbReference>
<keyword evidence="3" id="KW-0378">Hydrolase</keyword>
<dbReference type="Gene3D" id="3.90.1720.10">
    <property type="entry name" value="endopeptidase domain like (from Nostoc punctiforme)"/>
    <property type="match status" value="1"/>
</dbReference>
<feature type="compositionally biased region" description="Basic and acidic residues" evidence="5">
    <location>
        <begin position="115"/>
        <end position="124"/>
    </location>
</feature>
<evidence type="ECO:0000313" key="8">
    <source>
        <dbReference type="EMBL" id="STY72310.1"/>
    </source>
</evidence>
<feature type="compositionally biased region" description="Basic residues" evidence="5">
    <location>
        <begin position="125"/>
        <end position="134"/>
    </location>
</feature>
<dbReference type="EMBL" id="UGPP01000001">
    <property type="protein sequence ID" value="STY72310.1"/>
    <property type="molecule type" value="Genomic_DNA"/>
</dbReference>
<proteinExistence type="inferred from homology"/>
<evidence type="ECO:0000256" key="5">
    <source>
        <dbReference type="SAM" id="MobiDB-lite"/>
    </source>
</evidence>
<evidence type="ECO:0000256" key="6">
    <source>
        <dbReference type="SAM" id="Phobius"/>
    </source>
</evidence>
<feature type="region of interest" description="Disordered" evidence="5">
    <location>
        <begin position="1"/>
        <end position="159"/>
    </location>
</feature>
<comment type="similarity">
    <text evidence="1">Belongs to the peptidase C40 family.</text>
</comment>
<evidence type="ECO:0000256" key="1">
    <source>
        <dbReference type="ARBA" id="ARBA00007074"/>
    </source>
</evidence>
<organism evidence="8 9">
    <name type="scientific">Megamonas hypermegale</name>
    <dbReference type="NCBI Taxonomy" id="158847"/>
    <lineage>
        <taxon>Bacteria</taxon>
        <taxon>Bacillati</taxon>
        <taxon>Bacillota</taxon>
        <taxon>Negativicutes</taxon>
        <taxon>Selenomonadales</taxon>
        <taxon>Selenomonadaceae</taxon>
        <taxon>Megamonas</taxon>
    </lineage>
</organism>
<evidence type="ECO:0000259" key="7">
    <source>
        <dbReference type="PROSITE" id="PS51935"/>
    </source>
</evidence>
<feature type="transmembrane region" description="Helical" evidence="6">
    <location>
        <begin position="370"/>
        <end position="390"/>
    </location>
</feature>
<gene>
    <name evidence="8" type="ORF">NCTC10571_02503</name>
</gene>
<keyword evidence="2" id="KW-0645">Protease</keyword>
<dbReference type="AlphaFoldDB" id="A0A378NVD4"/>
<dbReference type="Proteomes" id="UP000255234">
    <property type="component" value="Unassembled WGS sequence"/>
</dbReference>
<evidence type="ECO:0000256" key="4">
    <source>
        <dbReference type="ARBA" id="ARBA00022807"/>
    </source>
</evidence>
<dbReference type="InterPro" id="IPR000064">
    <property type="entry name" value="NLP_P60_dom"/>
</dbReference>
<dbReference type="PROSITE" id="PS51935">
    <property type="entry name" value="NLPC_P60"/>
    <property type="match status" value="1"/>
</dbReference>
<dbReference type="GO" id="GO:0006508">
    <property type="term" value="P:proteolysis"/>
    <property type="evidence" value="ECO:0007669"/>
    <property type="project" value="UniProtKB-KW"/>
</dbReference>
<protein>
    <recommendedName>
        <fullName evidence="7">NlpC/P60 domain-containing protein</fullName>
    </recommendedName>
</protein>
<evidence type="ECO:0000313" key="9">
    <source>
        <dbReference type="Proteomes" id="UP000255234"/>
    </source>
</evidence>
<evidence type="ECO:0000256" key="3">
    <source>
        <dbReference type="ARBA" id="ARBA00022801"/>
    </source>
</evidence>
<evidence type="ECO:0000256" key="2">
    <source>
        <dbReference type="ARBA" id="ARBA00022670"/>
    </source>
</evidence>
<keyword evidence="6" id="KW-1133">Transmembrane helix</keyword>
<dbReference type="InterPro" id="IPR007921">
    <property type="entry name" value="CHAP_dom"/>
</dbReference>
<dbReference type="NCBIfam" id="NF045974">
    <property type="entry name" value="conju_CD1108"/>
    <property type="match status" value="1"/>
</dbReference>
<name>A0A378NVD4_9FIRM</name>
<dbReference type="InterPro" id="IPR038765">
    <property type="entry name" value="Papain-like_cys_pep_sf"/>
</dbReference>
<dbReference type="Pfam" id="PF05257">
    <property type="entry name" value="CHAP"/>
    <property type="match status" value="1"/>
</dbReference>
<sequence length="734" mass="82118">MKQYKPRDKITQKMTRDGLVEVNETRQTAERVSNRERDADFYGKKEPEAPQEKTHKQKIRHDPREQPQAEPQKPPEPQNQTAQDAAQPFPASPNTSPLPHAPGAVPKQDTGTAERVMERIDAAHTRKASKKAARKAQEEATVKEKSSRLQFTEEELSAPELERYIEKSNRAADRLDAAKAAIPKQKKLVKERTFDEATGKAKTRLRFEEREKPMPGSKAHRNPLSRPAQEAGIFVHSKVHSVEKDNSGVEGAHKSEELAEKGVKYGARKVKQGYRSHKLKPYREAAKAEKAAFKANVNFQYHKTLHNNPQLTSNPLSRFWQKQQIKKQYAKAARAGSAKGIRAAAENTRKAAAKAAEKTRQTIAFVARHPAGVCIAIAALLLVIFIFAGLSSCSAMFSGTINGVVGTSYTSEDSDLVAVENNYAAMENELQSEIDNIERTHPGYDEYRYDLDTIGHNPHELASYLTALLQSYTPESAQAETERIFGLQYTLTLTEEVEIRYREEERTNTWTDEDGNEHEETYTVQVPYEYHILNVELTNKPISSLAEELLTPEQLEMFHVYMETSGNKPLIFGGGSPDTSASEDLSGVQFVNGTRPGNTALVDLAKQQVGNVGGYPYWSWYGFNSRVEWCACFVSWCYNRAGVSEPKFAACQSQGVPWFQSRGQWGARGYENIAPGDAIFFDWDLDGSADHVGIVIGTDGSRVYTVEGNSGDACKIKSYDLNYQCIKGYGLMNW</sequence>
<keyword evidence="6" id="KW-0472">Membrane</keyword>
<feature type="compositionally biased region" description="Basic and acidic residues" evidence="5">
    <location>
        <begin position="135"/>
        <end position="147"/>
    </location>
</feature>
<reference evidence="8 9" key="1">
    <citation type="submission" date="2018-06" db="EMBL/GenBank/DDBJ databases">
        <authorList>
            <consortium name="Pathogen Informatics"/>
            <person name="Doyle S."/>
        </authorList>
    </citation>
    <scope>NUCLEOTIDE SEQUENCE [LARGE SCALE GENOMIC DNA]</scope>
    <source>
        <strain evidence="8 9">NCTC10571</strain>
    </source>
</reference>